<accession>A0A414FN87</accession>
<dbReference type="Gene3D" id="3.10.50.40">
    <property type="match status" value="1"/>
</dbReference>
<evidence type="ECO:0000256" key="7">
    <source>
        <dbReference type="SAM" id="SignalP"/>
    </source>
</evidence>
<evidence type="ECO:0000313" key="11">
    <source>
        <dbReference type="Proteomes" id="UP000284361"/>
    </source>
</evidence>
<evidence type="ECO:0000256" key="4">
    <source>
        <dbReference type="ARBA" id="ARBA00023235"/>
    </source>
</evidence>
<organism evidence="9 11">
    <name type="scientific">Phocaeicola plebeius</name>
    <dbReference type="NCBI Taxonomy" id="310297"/>
    <lineage>
        <taxon>Bacteria</taxon>
        <taxon>Pseudomonadati</taxon>
        <taxon>Bacteroidota</taxon>
        <taxon>Bacteroidia</taxon>
        <taxon>Bacteroidales</taxon>
        <taxon>Bacteroidaceae</taxon>
        <taxon>Phocaeicola</taxon>
    </lineage>
</organism>
<evidence type="ECO:0000256" key="6">
    <source>
        <dbReference type="RuleBase" id="RU003915"/>
    </source>
</evidence>
<feature type="domain" description="PPIase FKBP-type" evidence="8">
    <location>
        <begin position="115"/>
        <end position="211"/>
    </location>
</feature>
<evidence type="ECO:0000259" key="8">
    <source>
        <dbReference type="PROSITE" id="PS50059"/>
    </source>
</evidence>
<feature type="signal peptide" evidence="7">
    <location>
        <begin position="1"/>
        <end position="23"/>
    </location>
</feature>
<dbReference type="EMBL" id="QSJG01000032">
    <property type="protein sequence ID" value="RHD50716.1"/>
    <property type="molecule type" value="Genomic_DNA"/>
</dbReference>
<comment type="catalytic activity">
    <reaction evidence="1 5 6">
        <text>[protein]-peptidylproline (omega=180) = [protein]-peptidylproline (omega=0)</text>
        <dbReference type="Rhea" id="RHEA:16237"/>
        <dbReference type="Rhea" id="RHEA-COMP:10747"/>
        <dbReference type="Rhea" id="RHEA-COMP:10748"/>
        <dbReference type="ChEBI" id="CHEBI:83833"/>
        <dbReference type="ChEBI" id="CHEBI:83834"/>
        <dbReference type="EC" id="5.2.1.8"/>
    </reaction>
</comment>
<protein>
    <recommendedName>
        <fullName evidence="6">Peptidyl-prolyl cis-trans isomerase</fullName>
        <ecNumber evidence="6">5.2.1.8</ecNumber>
    </recommendedName>
</protein>
<dbReference type="PROSITE" id="PS50059">
    <property type="entry name" value="FKBP_PPIASE"/>
    <property type="match status" value="1"/>
</dbReference>
<dbReference type="PROSITE" id="PS51257">
    <property type="entry name" value="PROKAR_LIPOPROTEIN"/>
    <property type="match status" value="1"/>
</dbReference>
<dbReference type="PANTHER" id="PTHR43811">
    <property type="entry name" value="FKBP-TYPE PEPTIDYL-PROLYL CIS-TRANS ISOMERASE FKPA"/>
    <property type="match status" value="1"/>
</dbReference>
<dbReference type="Pfam" id="PF00254">
    <property type="entry name" value="FKBP_C"/>
    <property type="match status" value="1"/>
</dbReference>
<gene>
    <name evidence="10" type="ORF">DW204_09545</name>
    <name evidence="9" type="ORF">DW789_12815</name>
</gene>
<proteinExistence type="inferred from homology"/>
<keyword evidence="3 5" id="KW-0697">Rotamase</keyword>
<dbReference type="InterPro" id="IPR001179">
    <property type="entry name" value="PPIase_FKBP_dom"/>
</dbReference>
<evidence type="ECO:0000313" key="10">
    <source>
        <dbReference type="EMBL" id="RHH43496.1"/>
    </source>
</evidence>
<evidence type="ECO:0000313" key="12">
    <source>
        <dbReference type="Proteomes" id="UP000284998"/>
    </source>
</evidence>
<comment type="similarity">
    <text evidence="2 6">Belongs to the FKBP-type PPIase family.</text>
</comment>
<dbReference type="SUPFAM" id="SSF54534">
    <property type="entry name" value="FKBP-like"/>
    <property type="match status" value="1"/>
</dbReference>
<name>A0A414FN87_9BACT</name>
<dbReference type="EC" id="5.2.1.8" evidence="6"/>
<comment type="caution">
    <text evidence="9">The sequence shown here is derived from an EMBL/GenBank/DDBJ whole genome shotgun (WGS) entry which is preliminary data.</text>
</comment>
<evidence type="ECO:0000256" key="3">
    <source>
        <dbReference type="ARBA" id="ARBA00023110"/>
    </source>
</evidence>
<evidence type="ECO:0000256" key="2">
    <source>
        <dbReference type="ARBA" id="ARBA00006577"/>
    </source>
</evidence>
<keyword evidence="4 5" id="KW-0413">Isomerase</keyword>
<feature type="chain" id="PRO_5033819006" description="Peptidyl-prolyl cis-trans isomerase" evidence="7">
    <location>
        <begin position="24"/>
        <end position="224"/>
    </location>
</feature>
<dbReference type="AlphaFoldDB" id="A0A414FN87"/>
<dbReference type="Proteomes" id="UP000284361">
    <property type="component" value="Unassembled WGS sequence"/>
</dbReference>
<keyword evidence="7" id="KW-0732">Signal</keyword>
<sequence length="224" mass="25000">MNKNLFWLIALLFPLSVGFVSCAEDTAVEDPYVNWQVRNEHYIDSIADVARANLGEEVGKWKIYRNYKIANESTTPGLGGTIVTNPYETLASASDSVYMRIIEVGKEEGLTPLFTDSVSVYYRGKLINGTVFDQNYTGDLDEKIHVPTHFALQANQTDGLIVGWITALQWMKEGERVELYIPAALGYGTQNQSSIPANSVLIFDLKLEKVIHPDGIESYSLKVD</sequence>
<dbReference type="RefSeq" id="WP_118165789.1">
    <property type="nucleotide sequence ID" value="NZ_CAUWCJ010000029.1"/>
</dbReference>
<evidence type="ECO:0000256" key="5">
    <source>
        <dbReference type="PROSITE-ProRule" id="PRU00277"/>
    </source>
</evidence>
<evidence type="ECO:0000313" key="9">
    <source>
        <dbReference type="EMBL" id="RHD50716.1"/>
    </source>
</evidence>
<dbReference type="Proteomes" id="UP000284998">
    <property type="component" value="Unassembled WGS sequence"/>
</dbReference>
<evidence type="ECO:0000256" key="1">
    <source>
        <dbReference type="ARBA" id="ARBA00000971"/>
    </source>
</evidence>
<dbReference type="PANTHER" id="PTHR43811:SF23">
    <property type="entry name" value="FKBP-TYPE 22 KDA PEPTIDYL-PROLYL CIS-TRANS ISOMERASE"/>
    <property type="match status" value="1"/>
</dbReference>
<dbReference type="InterPro" id="IPR046357">
    <property type="entry name" value="PPIase_dom_sf"/>
</dbReference>
<dbReference type="GO" id="GO:0003755">
    <property type="term" value="F:peptidyl-prolyl cis-trans isomerase activity"/>
    <property type="evidence" value="ECO:0007669"/>
    <property type="project" value="UniProtKB-UniRule"/>
</dbReference>
<reference evidence="11 12" key="1">
    <citation type="submission" date="2018-08" db="EMBL/GenBank/DDBJ databases">
        <title>A genome reference for cultivated species of the human gut microbiota.</title>
        <authorList>
            <person name="Zou Y."/>
            <person name="Xue W."/>
            <person name="Luo G."/>
        </authorList>
    </citation>
    <scope>NUCLEOTIDE SEQUENCE [LARGE SCALE GENOMIC DNA]</scope>
    <source>
        <strain evidence="10 12">AM17-44</strain>
        <strain evidence="9 11">AM31-10</strain>
    </source>
</reference>
<dbReference type="EMBL" id="QRJS01000022">
    <property type="protein sequence ID" value="RHH43496.1"/>
    <property type="molecule type" value="Genomic_DNA"/>
</dbReference>